<gene>
    <name evidence="1" type="ORF">SDC9_48995</name>
</gene>
<sequence length="368" mass="42701">MLTIANLYIQNALTLQKEIMRIYCFWLVISLAGSFLSCNNTEFQKTPCKSFSTEILVYAKDSTGIFTYNPRNGENKRILSIQKEIVPETFSLINDSLLTFTTLESMKPDSVLSERISTDTNKVKHSYLSATYYWVVTEKVHLISLSDVRHYIPQINEYYVHGFQSQKFSTFGFPGIMTFCIPDTITEHGRYYINDDSCERYFFEVRQFEKFDHLYSESKTINGVKLVTYRGNLILMDENRIAGIHHYKGEFSQKASEIGYYSPDISDNGRFCTYFYKSHLNLDKRFINAYSKDGIFILGGKTGKQTRIEGPEYITPKLSAKGHFLACGSKKEYYEYNYSISELITVFNLINNTHTCIGEGNYYEWTQK</sequence>
<comment type="caution">
    <text evidence="1">The sequence shown here is derived from an EMBL/GenBank/DDBJ whole genome shotgun (WGS) entry which is preliminary data.</text>
</comment>
<dbReference type="EMBL" id="VSSQ01000893">
    <property type="protein sequence ID" value="MPM02740.1"/>
    <property type="molecule type" value="Genomic_DNA"/>
</dbReference>
<accession>A0A644WG70</accession>
<reference evidence="1" key="1">
    <citation type="submission" date="2019-08" db="EMBL/GenBank/DDBJ databases">
        <authorList>
            <person name="Kucharzyk K."/>
            <person name="Murdoch R.W."/>
            <person name="Higgins S."/>
            <person name="Loffler F."/>
        </authorList>
    </citation>
    <scope>NUCLEOTIDE SEQUENCE</scope>
</reference>
<name>A0A644WG70_9ZZZZ</name>
<evidence type="ECO:0000313" key="1">
    <source>
        <dbReference type="EMBL" id="MPM02740.1"/>
    </source>
</evidence>
<organism evidence="1">
    <name type="scientific">bioreactor metagenome</name>
    <dbReference type="NCBI Taxonomy" id="1076179"/>
    <lineage>
        <taxon>unclassified sequences</taxon>
        <taxon>metagenomes</taxon>
        <taxon>ecological metagenomes</taxon>
    </lineage>
</organism>
<dbReference type="AlphaFoldDB" id="A0A644WG70"/>
<protein>
    <submittedName>
        <fullName evidence="1">Uncharacterized protein</fullName>
    </submittedName>
</protein>
<proteinExistence type="predicted"/>